<dbReference type="EMBL" id="BNJG01000001">
    <property type="protein sequence ID" value="GHO51917.1"/>
    <property type="molecule type" value="Genomic_DNA"/>
</dbReference>
<feature type="domain" description="3-hydroxyisobutyrate dehydrogenase-like NAD-binding" evidence="5">
    <location>
        <begin position="167"/>
        <end position="286"/>
    </location>
</feature>
<dbReference type="InterPro" id="IPR051265">
    <property type="entry name" value="HIBADH-related_NP60_sf"/>
</dbReference>
<dbReference type="InterPro" id="IPR013328">
    <property type="entry name" value="6PGD_dom2"/>
</dbReference>
<organism evidence="6 7">
    <name type="scientific">Ktedonobacter robiniae</name>
    <dbReference type="NCBI Taxonomy" id="2778365"/>
    <lineage>
        <taxon>Bacteria</taxon>
        <taxon>Bacillati</taxon>
        <taxon>Chloroflexota</taxon>
        <taxon>Ktedonobacteria</taxon>
        <taxon>Ktedonobacterales</taxon>
        <taxon>Ktedonobacteraceae</taxon>
        <taxon>Ktedonobacter</taxon>
    </lineage>
</organism>
<comment type="caution">
    <text evidence="6">The sequence shown here is derived from an EMBL/GenBank/DDBJ whole genome shotgun (WGS) entry which is preliminary data.</text>
</comment>
<dbReference type="InterPro" id="IPR029154">
    <property type="entry name" value="HIBADH-like_NADP-bd"/>
</dbReference>
<evidence type="ECO:0000313" key="7">
    <source>
        <dbReference type="Proteomes" id="UP000654345"/>
    </source>
</evidence>
<protein>
    <submittedName>
        <fullName evidence="6">Oxidoreductase YfjR</fullName>
    </submittedName>
</protein>
<keyword evidence="2" id="KW-0560">Oxidoreductase</keyword>
<dbReference type="InterPro" id="IPR036291">
    <property type="entry name" value="NAD(P)-bd_dom_sf"/>
</dbReference>
<accession>A0ABQ3UGU3</accession>
<dbReference type="PANTHER" id="PTHR43580">
    <property type="entry name" value="OXIDOREDUCTASE GLYR1-RELATED"/>
    <property type="match status" value="1"/>
</dbReference>
<evidence type="ECO:0000256" key="1">
    <source>
        <dbReference type="ARBA" id="ARBA00009080"/>
    </source>
</evidence>
<dbReference type="SUPFAM" id="SSF51735">
    <property type="entry name" value="NAD(P)-binding Rossmann-fold domains"/>
    <property type="match status" value="1"/>
</dbReference>
<proteinExistence type="inferred from homology"/>
<dbReference type="InterPro" id="IPR015815">
    <property type="entry name" value="HIBADH-related"/>
</dbReference>
<gene>
    <name evidence="6" type="primary">yfjR_1</name>
    <name evidence="6" type="ORF">KSB_03920</name>
</gene>
<keyword evidence="7" id="KW-1185">Reference proteome</keyword>
<dbReference type="PANTHER" id="PTHR43580:SF2">
    <property type="entry name" value="CYTOKINE-LIKE NUCLEAR FACTOR N-PAC"/>
    <property type="match status" value="1"/>
</dbReference>
<dbReference type="Pfam" id="PF14833">
    <property type="entry name" value="NAD_binding_11"/>
    <property type="match status" value="1"/>
</dbReference>
<keyword evidence="3" id="KW-0520">NAD</keyword>
<dbReference type="Gene3D" id="3.40.50.720">
    <property type="entry name" value="NAD(P)-binding Rossmann-like Domain"/>
    <property type="match status" value="1"/>
</dbReference>
<dbReference type="RefSeq" id="WP_201368881.1">
    <property type="nucleotide sequence ID" value="NZ_BNJG01000001.1"/>
</dbReference>
<dbReference type="SUPFAM" id="SSF48179">
    <property type="entry name" value="6-phosphogluconate dehydrogenase C-terminal domain-like"/>
    <property type="match status" value="1"/>
</dbReference>
<reference evidence="6 7" key="1">
    <citation type="journal article" date="2021" name="Int. J. Syst. Evol. Microbiol.">
        <title>Reticulibacter mediterranei gen. nov., sp. nov., within the new family Reticulibacteraceae fam. nov., and Ktedonospora formicarum gen. nov., sp. nov., Ktedonobacter robiniae sp. nov., Dictyobacter formicarum sp. nov. and Dictyobacter arantiisoli sp. nov., belonging to the class Ktedonobacteria.</title>
        <authorList>
            <person name="Yabe S."/>
            <person name="Zheng Y."/>
            <person name="Wang C.M."/>
            <person name="Sakai Y."/>
            <person name="Abe K."/>
            <person name="Yokota A."/>
            <person name="Donadio S."/>
            <person name="Cavaletti L."/>
            <person name="Monciardini P."/>
        </authorList>
    </citation>
    <scope>NUCLEOTIDE SEQUENCE [LARGE SCALE GENOMIC DNA]</scope>
    <source>
        <strain evidence="6 7">SOSP1-30</strain>
    </source>
</reference>
<dbReference type="Gene3D" id="1.10.1040.10">
    <property type="entry name" value="N-(1-d-carboxylethyl)-l-norvaline Dehydrogenase, domain 2"/>
    <property type="match status" value="1"/>
</dbReference>
<evidence type="ECO:0000259" key="4">
    <source>
        <dbReference type="Pfam" id="PF03446"/>
    </source>
</evidence>
<dbReference type="PIRSF" id="PIRSF000103">
    <property type="entry name" value="HIBADH"/>
    <property type="match status" value="1"/>
</dbReference>
<sequence>MPQQVSFIGLGKMGEPIARNLLKAGYELRVYNRSTEKAKALVAEGAQRAEVPFEAVEPGGVVFTMLSNDAAVKEVVAGEHGFLHRLGHEGVHISLSTISPETSRELARLHAEYGSQYVASPVFGRPDAAAARKLWLCFSGPEEAKSRVRPLLEAIGQGCFDYGADPGAANVVKLCGNFMIASAQEAMAEALTLAEKNGLQREQVMDMFAQTLFACGIYQNYGKMIAQQRYEPVGFQLELALKDLNLVLDTADQVRMPMPLAGLMHDRLLTGVAKGRGGMDWTALAKGVAEDAGLDKEQE</sequence>
<dbReference type="Proteomes" id="UP000654345">
    <property type="component" value="Unassembled WGS sequence"/>
</dbReference>
<evidence type="ECO:0000259" key="5">
    <source>
        <dbReference type="Pfam" id="PF14833"/>
    </source>
</evidence>
<evidence type="ECO:0000256" key="2">
    <source>
        <dbReference type="ARBA" id="ARBA00023002"/>
    </source>
</evidence>
<dbReference type="InterPro" id="IPR006115">
    <property type="entry name" value="6PGDH_NADP-bd"/>
</dbReference>
<comment type="similarity">
    <text evidence="1">Belongs to the HIBADH-related family.</text>
</comment>
<dbReference type="InterPro" id="IPR008927">
    <property type="entry name" value="6-PGluconate_DH-like_C_sf"/>
</dbReference>
<evidence type="ECO:0000256" key="3">
    <source>
        <dbReference type="ARBA" id="ARBA00023027"/>
    </source>
</evidence>
<dbReference type="Pfam" id="PF03446">
    <property type="entry name" value="NAD_binding_2"/>
    <property type="match status" value="1"/>
</dbReference>
<feature type="domain" description="6-phosphogluconate dehydrogenase NADP-binding" evidence="4">
    <location>
        <begin position="4"/>
        <end position="162"/>
    </location>
</feature>
<name>A0ABQ3UGU3_9CHLR</name>
<evidence type="ECO:0000313" key="6">
    <source>
        <dbReference type="EMBL" id="GHO51917.1"/>
    </source>
</evidence>